<comment type="caution">
    <text evidence="1">The sequence shown here is derived from an EMBL/GenBank/DDBJ whole genome shotgun (WGS) entry which is preliminary data.</text>
</comment>
<protein>
    <submittedName>
        <fullName evidence="1">Uncharacterized protein</fullName>
    </submittedName>
</protein>
<dbReference type="AlphaFoldDB" id="A0A9D3YJY2"/>
<reference evidence="1" key="2">
    <citation type="submission" date="2020-11" db="EMBL/GenBank/DDBJ databases">
        <authorList>
            <person name="McCartney M.A."/>
            <person name="Auch B."/>
            <person name="Kono T."/>
            <person name="Mallez S."/>
            <person name="Becker A."/>
            <person name="Gohl D.M."/>
            <person name="Silverstein K.A.T."/>
            <person name="Koren S."/>
            <person name="Bechman K.B."/>
            <person name="Herman A."/>
            <person name="Abrahante J.E."/>
            <person name="Garbe J."/>
        </authorList>
    </citation>
    <scope>NUCLEOTIDE SEQUENCE</scope>
    <source>
        <strain evidence="1">Duluth1</strain>
        <tissue evidence="1">Whole animal</tissue>
    </source>
</reference>
<dbReference type="Proteomes" id="UP000828390">
    <property type="component" value="Unassembled WGS sequence"/>
</dbReference>
<evidence type="ECO:0000313" key="1">
    <source>
        <dbReference type="EMBL" id="KAH3700250.1"/>
    </source>
</evidence>
<organism evidence="1 2">
    <name type="scientific">Dreissena polymorpha</name>
    <name type="common">Zebra mussel</name>
    <name type="synonym">Mytilus polymorpha</name>
    <dbReference type="NCBI Taxonomy" id="45954"/>
    <lineage>
        <taxon>Eukaryota</taxon>
        <taxon>Metazoa</taxon>
        <taxon>Spiralia</taxon>
        <taxon>Lophotrochozoa</taxon>
        <taxon>Mollusca</taxon>
        <taxon>Bivalvia</taxon>
        <taxon>Autobranchia</taxon>
        <taxon>Heteroconchia</taxon>
        <taxon>Euheterodonta</taxon>
        <taxon>Imparidentia</taxon>
        <taxon>Neoheterodontei</taxon>
        <taxon>Myida</taxon>
        <taxon>Dreissenoidea</taxon>
        <taxon>Dreissenidae</taxon>
        <taxon>Dreissena</taxon>
    </lineage>
</organism>
<evidence type="ECO:0000313" key="2">
    <source>
        <dbReference type="Proteomes" id="UP000828390"/>
    </source>
</evidence>
<gene>
    <name evidence="1" type="ORF">DPMN_075223</name>
</gene>
<dbReference type="EMBL" id="JAIWYP010000015">
    <property type="protein sequence ID" value="KAH3700250.1"/>
    <property type="molecule type" value="Genomic_DNA"/>
</dbReference>
<name>A0A9D3YJY2_DREPO</name>
<proteinExistence type="predicted"/>
<reference evidence="1" key="1">
    <citation type="journal article" date="2019" name="bioRxiv">
        <title>The Genome of the Zebra Mussel, Dreissena polymorpha: A Resource for Invasive Species Research.</title>
        <authorList>
            <person name="McCartney M.A."/>
            <person name="Auch B."/>
            <person name="Kono T."/>
            <person name="Mallez S."/>
            <person name="Zhang Y."/>
            <person name="Obille A."/>
            <person name="Becker A."/>
            <person name="Abrahante J.E."/>
            <person name="Garbe J."/>
            <person name="Badalamenti J.P."/>
            <person name="Herman A."/>
            <person name="Mangelson H."/>
            <person name="Liachko I."/>
            <person name="Sullivan S."/>
            <person name="Sone E.D."/>
            <person name="Koren S."/>
            <person name="Silverstein K.A.T."/>
            <person name="Beckman K.B."/>
            <person name="Gohl D.M."/>
        </authorList>
    </citation>
    <scope>NUCLEOTIDE SEQUENCE</scope>
    <source>
        <strain evidence="1">Duluth1</strain>
        <tissue evidence="1">Whole animal</tissue>
    </source>
</reference>
<keyword evidence="2" id="KW-1185">Reference proteome</keyword>
<accession>A0A9D3YJY2</accession>
<sequence length="55" mass="6257">MGYLAQFPQGDGMMGVALWTHPPVIQRVREYLGVRHVSFTSQLNPDELVFCIYMG</sequence>